<dbReference type="Gene3D" id="1.10.150.240">
    <property type="entry name" value="Putative phosphatase, domain 2"/>
    <property type="match status" value="1"/>
</dbReference>
<dbReference type="GO" id="GO:0006281">
    <property type="term" value="P:DNA repair"/>
    <property type="evidence" value="ECO:0007669"/>
    <property type="project" value="TreeGrafter"/>
</dbReference>
<dbReference type="GO" id="GO:0005829">
    <property type="term" value="C:cytosol"/>
    <property type="evidence" value="ECO:0007669"/>
    <property type="project" value="TreeGrafter"/>
</dbReference>
<dbReference type="RefSeq" id="WP_345427793.1">
    <property type="nucleotide sequence ID" value="NZ_AP031496.1"/>
</dbReference>
<protein>
    <recommendedName>
        <fullName evidence="4">phosphoglycolate phosphatase</fullName>
        <ecNumber evidence="4">3.1.3.18</ecNumber>
    </recommendedName>
</protein>
<dbReference type="FunFam" id="3.40.50.1000:FF:000022">
    <property type="entry name" value="Phosphoglycolate phosphatase"/>
    <property type="match status" value="1"/>
</dbReference>
<evidence type="ECO:0000256" key="4">
    <source>
        <dbReference type="ARBA" id="ARBA00013078"/>
    </source>
</evidence>
<dbReference type="SFLD" id="SFLDS00003">
    <property type="entry name" value="Haloacid_Dehalogenase"/>
    <property type="match status" value="1"/>
</dbReference>
<dbReference type="EC" id="3.1.3.18" evidence="4"/>
<comment type="pathway">
    <text evidence="2">Organic acid metabolism; glycolate biosynthesis; glycolate from 2-phosphoglycolate: step 1/1.</text>
</comment>
<sequence>MSSQSPSSTVLAQLLGGLPELVMYDLDGTLVDSVPGIALAVDRALEELGASPAGEALVRTWVGGGQRLLVQQAINFAGMAPAQLDSAIKAFRKHYAHTADHNLALFPGVAETLAFFADHGVSQVVVTNKPIEFVPAMLEGLGIAHYFADQLGGECLATRKPDPLMLNTMLQRFSVRPDNAVMVGDSSNDLLAANAAEVPCLAVSYGYARGDDLSQYNPVWLGDNLAQLLAPN</sequence>
<dbReference type="PANTHER" id="PTHR43434:SF1">
    <property type="entry name" value="PHOSPHOGLYCOLATE PHOSPHATASE"/>
    <property type="match status" value="1"/>
</dbReference>
<accession>A0AAV3U9M0</accession>
<evidence type="ECO:0000256" key="3">
    <source>
        <dbReference type="ARBA" id="ARBA00006171"/>
    </source>
</evidence>
<dbReference type="Gene3D" id="3.40.50.1000">
    <property type="entry name" value="HAD superfamily/HAD-like"/>
    <property type="match status" value="1"/>
</dbReference>
<evidence type="ECO:0000313" key="6">
    <source>
        <dbReference type="Proteomes" id="UP001409585"/>
    </source>
</evidence>
<dbReference type="SUPFAM" id="SSF56784">
    <property type="entry name" value="HAD-like"/>
    <property type="match status" value="1"/>
</dbReference>
<name>A0AAV3U9M0_9ALTE</name>
<evidence type="ECO:0000256" key="1">
    <source>
        <dbReference type="ARBA" id="ARBA00000830"/>
    </source>
</evidence>
<dbReference type="InterPro" id="IPR050155">
    <property type="entry name" value="HAD-like_hydrolase_sf"/>
</dbReference>
<comment type="caution">
    <text evidence="5">The sequence shown here is derived from an EMBL/GenBank/DDBJ whole genome shotgun (WGS) entry which is preliminary data.</text>
</comment>
<comment type="similarity">
    <text evidence="3">Belongs to the HAD-like hydrolase superfamily. CbbY/CbbZ/Gph/YieH family.</text>
</comment>
<dbReference type="PANTHER" id="PTHR43434">
    <property type="entry name" value="PHOSPHOGLYCOLATE PHOSPHATASE"/>
    <property type="match status" value="1"/>
</dbReference>
<reference evidence="6" key="1">
    <citation type="journal article" date="2019" name="Int. J. Syst. Evol. Microbiol.">
        <title>The Global Catalogue of Microorganisms (GCM) 10K type strain sequencing project: providing services to taxonomists for standard genome sequencing and annotation.</title>
        <authorList>
            <consortium name="The Broad Institute Genomics Platform"/>
            <consortium name="The Broad Institute Genome Sequencing Center for Infectious Disease"/>
            <person name="Wu L."/>
            <person name="Ma J."/>
        </authorList>
    </citation>
    <scope>NUCLEOTIDE SEQUENCE [LARGE SCALE GENOMIC DNA]</scope>
    <source>
        <strain evidence="6">JCM 19134</strain>
    </source>
</reference>
<dbReference type="GO" id="GO:0008967">
    <property type="term" value="F:phosphoglycolate phosphatase activity"/>
    <property type="evidence" value="ECO:0007669"/>
    <property type="project" value="UniProtKB-EC"/>
</dbReference>
<gene>
    <name evidence="5" type="ORF">GCM10025791_46600</name>
</gene>
<dbReference type="Proteomes" id="UP001409585">
    <property type="component" value="Unassembled WGS sequence"/>
</dbReference>
<proteinExistence type="inferred from homology"/>
<dbReference type="EMBL" id="BAABLX010000078">
    <property type="protein sequence ID" value="GAA4960036.1"/>
    <property type="molecule type" value="Genomic_DNA"/>
</dbReference>
<evidence type="ECO:0000313" key="5">
    <source>
        <dbReference type="EMBL" id="GAA4960036.1"/>
    </source>
</evidence>
<dbReference type="SFLD" id="SFLDG01129">
    <property type="entry name" value="C1.5:_HAD__Beta-PGM__Phosphata"/>
    <property type="match status" value="1"/>
</dbReference>
<dbReference type="InterPro" id="IPR036412">
    <property type="entry name" value="HAD-like_sf"/>
</dbReference>
<keyword evidence="6" id="KW-1185">Reference proteome</keyword>
<dbReference type="InterPro" id="IPR023198">
    <property type="entry name" value="PGP-like_dom2"/>
</dbReference>
<evidence type="ECO:0000256" key="2">
    <source>
        <dbReference type="ARBA" id="ARBA00004818"/>
    </source>
</evidence>
<organism evidence="5 6">
    <name type="scientific">Halioxenophilus aromaticivorans</name>
    <dbReference type="NCBI Taxonomy" id="1306992"/>
    <lineage>
        <taxon>Bacteria</taxon>
        <taxon>Pseudomonadati</taxon>
        <taxon>Pseudomonadota</taxon>
        <taxon>Gammaproteobacteria</taxon>
        <taxon>Alteromonadales</taxon>
        <taxon>Alteromonadaceae</taxon>
        <taxon>Halioxenophilus</taxon>
    </lineage>
</organism>
<dbReference type="InterPro" id="IPR041492">
    <property type="entry name" value="HAD_2"/>
</dbReference>
<comment type="catalytic activity">
    <reaction evidence="1">
        <text>2-phosphoglycolate + H2O = glycolate + phosphate</text>
        <dbReference type="Rhea" id="RHEA:14369"/>
        <dbReference type="ChEBI" id="CHEBI:15377"/>
        <dbReference type="ChEBI" id="CHEBI:29805"/>
        <dbReference type="ChEBI" id="CHEBI:43474"/>
        <dbReference type="ChEBI" id="CHEBI:58033"/>
        <dbReference type="EC" id="3.1.3.18"/>
    </reaction>
</comment>
<dbReference type="AlphaFoldDB" id="A0AAV3U9M0"/>
<dbReference type="Pfam" id="PF13419">
    <property type="entry name" value="HAD_2"/>
    <property type="match status" value="1"/>
</dbReference>
<dbReference type="InterPro" id="IPR023214">
    <property type="entry name" value="HAD_sf"/>
</dbReference>